<gene>
    <name evidence="2" type="ORF">DERYTH_LOCUS1913</name>
</gene>
<evidence type="ECO:0000313" key="2">
    <source>
        <dbReference type="EMBL" id="CAG8480772.1"/>
    </source>
</evidence>
<proteinExistence type="predicted"/>
<name>A0A9N8Z752_9GLOM</name>
<keyword evidence="1" id="KW-0472">Membrane</keyword>
<comment type="caution">
    <text evidence="2">The sequence shown here is derived from an EMBL/GenBank/DDBJ whole genome shotgun (WGS) entry which is preliminary data.</text>
</comment>
<keyword evidence="1" id="KW-0812">Transmembrane</keyword>
<reference evidence="2" key="1">
    <citation type="submission" date="2021-06" db="EMBL/GenBank/DDBJ databases">
        <authorList>
            <person name="Kallberg Y."/>
            <person name="Tangrot J."/>
            <person name="Rosling A."/>
        </authorList>
    </citation>
    <scope>NUCLEOTIDE SEQUENCE</scope>
    <source>
        <strain evidence="2">MA453B</strain>
    </source>
</reference>
<dbReference type="OrthoDB" id="2422475at2759"/>
<sequence>MIVVMSTHLTIFDRASDSNKCPLKVSLIETPQEKLSPIGNTNNSIIEMLITDYINNEFLDYEYFEYQDPDFDYEILDDNESYLENTSEIPSSPKTTTDESVTTDNEYANGFTFDERALSHAKNFAASSIEDLEQDEKDINWLTLDNNLQSEVESMWTLPTDNSNIIDYEIGGEINTNNLSKSNEQCVIIDYAEGRFQRCLNLVSRPLKQLIGIWELDFQILDVAVKNKTINALNNLGPQKLGEALETVVWKSKSEVRAQRETLEAPNTLQEFHNAFPKSMKQLFNNFVIFILQKKWEIVQKKYIQRRMILAEFNTTRAIKILTFIMSLIFSIAFPGINIWLLHIMSSLCRKPRQLNSLYAILCTANVVSHTNRYERKLEKQRSSNIDISKKLLYGEDIWNLCIIDNIDFKESTFVYDNIFDVPKRIAHATLRTVFQFKLPQSLSSIAKQYNLIFEYEF</sequence>
<feature type="transmembrane region" description="Helical" evidence="1">
    <location>
        <begin position="321"/>
        <end position="344"/>
    </location>
</feature>
<organism evidence="2 3">
    <name type="scientific">Dentiscutata erythropus</name>
    <dbReference type="NCBI Taxonomy" id="1348616"/>
    <lineage>
        <taxon>Eukaryota</taxon>
        <taxon>Fungi</taxon>
        <taxon>Fungi incertae sedis</taxon>
        <taxon>Mucoromycota</taxon>
        <taxon>Glomeromycotina</taxon>
        <taxon>Glomeromycetes</taxon>
        <taxon>Diversisporales</taxon>
        <taxon>Gigasporaceae</taxon>
        <taxon>Dentiscutata</taxon>
    </lineage>
</organism>
<dbReference type="Proteomes" id="UP000789405">
    <property type="component" value="Unassembled WGS sequence"/>
</dbReference>
<evidence type="ECO:0000313" key="3">
    <source>
        <dbReference type="Proteomes" id="UP000789405"/>
    </source>
</evidence>
<keyword evidence="1" id="KW-1133">Transmembrane helix</keyword>
<dbReference type="AlphaFoldDB" id="A0A9N8Z752"/>
<dbReference type="EMBL" id="CAJVPY010000571">
    <property type="protein sequence ID" value="CAG8480772.1"/>
    <property type="molecule type" value="Genomic_DNA"/>
</dbReference>
<protein>
    <submittedName>
        <fullName evidence="2">25624_t:CDS:1</fullName>
    </submittedName>
</protein>
<keyword evidence="3" id="KW-1185">Reference proteome</keyword>
<evidence type="ECO:0000256" key="1">
    <source>
        <dbReference type="SAM" id="Phobius"/>
    </source>
</evidence>
<accession>A0A9N8Z752</accession>